<reference evidence="1" key="1">
    <citation type="journal article" date="2020" name="Mol. Plant Microbe Interact.">
        <title>Genome Sequence of the Biocontrol Agent Coniothyrium minitans strain Conio (IMI 134523).</title>
        <authorList>
            <person name="Patel D."/>
            <person name="Shittu T.A."/>
            <person name="Baroncelli R."/>
            <person name="Muthumeenakshi S."/>
            <person name="Osborne T.H."/>
            <person name="Janganan T.K."/>
            <person name="Sreenivasaprasad S."/>
        </authorList>
    </citation>
    <scope>NUCLEOTIDE SEQUENCE</scope>
    <source>
        <strain evidence="1">Conio</strain>
    </source>
</reference>
<organism evidence="1 2">
    <name type="scientific">Paraphaeosphaeria minitans</name>
    <dbReference type="NCBI Taxonomy" id="565426"/>
    <lineage>
        <taxon>Eukaryota</taxon>
        <taxon>Fungi</taxon>
        <taxon>Dikarya</taxon>
        <taxon>Ascomycota</taxon>
        <taxon>Pezizomycotina</taxon>
        <taxon>Dothideomycetes</taxon>
        <taxon>Pleosporomycetidae</taxon>
        <taxon>Pleosporales</taxon>
        <taxon>Massarineae</taxon>
        <taxon>Didymosphaeriaceae</taxon>
        <taxon>Paraphaeosphaeria</taxon>
    </lineage>
</organism>
<proteinExistence type="predicted"/>
<dbReference type="OrthoDB" id="3688094at2759"/>
<gene>
    <name evidence="1" type="ORF">PMIN01_13524</name>
</gene>
<sequence length="277" mass="31447">MIRKLPAELLSHIAELSWPCALQKPLIISEEGHSLLEFMKRGKGNVMDSLLYTGGEVIVARLKFLGSAYVSGLSIEEKTSRGCPKGLSIALIRNEVGLIDVNFQGEFRLSKRGYWYKRIQTRSDHLHLRVHHKHIITDLEMASVDETWSPYWDDQLTPRVSTWYTAKPNSPPPSFMNYTRLSDDAQGVAVLCALDSIVSIAINAHNDKFRIDEGLSCGSSERTVWIYFPLGKDEFITGAWMRELKRELNNNVLIPHHPVLVVREFMLLVTSVLLENS</sequence>
<keyword evidence="2" id="KW-1185">Reference proteome</keyword>
<accession>A0A9P6G3H5</accession>
<evidence type="ECO:0000313" key="2">
    <source>
        <dbReference type="Proteomes" id="UP000756921"/>
    </source>
</evidence>
<name>A0A9P6G3H5_9PLEO</name>
<evidence type="ECO:0000313" key="1">
    <source>
        <dbReference type="EMBL" id="KAF9728391.1"/>
    </source>
</evidence>
<comment type="caution">
    <text evidence="1">The sequence shown here is derived from an EMBL/GenBank/DDBJ whole genome shotgun (WGS) entry which is preliminary data.</text>
</comment>
<dbReference type="Proteomes" id="UP000756921">
    <property type="component" value="Unassembled WGS sequence"/>
</dbReference>
<protein>
    <submittedName>
        <fullName evidence="1">Uncharacterized protein</fullName>
    </submittedName>
</protein>
<dbReference type="EMBL" id="WJXW01000020">
    <property type="protein sequence ID" value="KAF9728391.1"/>
    <property type="molecule type" value="Genomic_DNA"/>
</dbReference>
<dbReference type="AlphaFoldDB" id="A0A9P6G3H5"/>